<keyword evidence="1" id="KW-1133">Transmembrane helix</keyword>
<organism evidence="2 3">
    <name type="scientific">Phyllosticta citricarpa</name>
    <dbReference type="NCBI Taxonomy" id="55181"/>
    <lineage>
        <taxon>Eukaryota</taxon>
        <taxon>Fungi</taxon>
        <taxon>Dikarya</taxon>
        <taxon>Ascomycota</taxon>
        <taxon>Pezizomycotina</taxon>
        <taxon>Dothideomycetes</taxon>
        <taxon>Dothideomycetes incertae sedis</taxon>
        <taxon>Botryosphaeriales</taxon>
        <taxon>Phyllostictaceae</taxon>
        <taxon>Phyllosticta</taxon>
    </lineage>
</organism>
<evidence type="ECO:0000256" key="1">
    <source>
        <dbReference type="SAM" id="Phobius"/>
    </source>
</evidence>
<protein>
    <submittedName>
        <fullName evidence="2">Uncharacterized protein</fullName>
    </submittedName>
</protein>
<dbReference type="EMBL" id="JBBPDW010000027">
    <property type="protein sequence ID" value="KAK7540133.1"/>
    <property type="molecule type" value="Genomic_DNA"/>
</dbReference>
<keyword evidence="1" id="KW-0472">Membrane</keyword>
<reference evidence="2 3" key="1">
    <citation type="submission" date="2024-04" db="EMBL/GenBank/DDBJ databases">
        <title>Phyllosticta paracitricarpa is synonymous to the EU quarantine fungus P. citricarpa based on phylogenomic analyses.</title>
        <authorList>
            <consortium name="Lawrence Berkeley National Laboratory"/>
            <person name="Van Ingen-Buijs V.A."/>
            <person name="Van Westerhoven A.C."/>
            <person name="Haridas S."/>
            <person name="Skiadas P."/>
            <person name="Martin F."/>
            <person name="Groenewald J.Z."/>
            <person name="Crous P.W."/>
            <person name="Seidl M.F."/>
        </authorList>
    </citation>
    <scope>NUCLEOTIDE SEQUENCE [LARGE SCALE GENOMIC DNA]</scope>
    <source>
        <strain evidence="2 3">CBS 122670</strain>
    </source>
</reference>
<proteinExistence type="predicted"/>
<feature type="non-terminal residue" evidence="2">
    <location>
        <position position="90"/>
    </location>
</feature>
<dbReference type="Proteomes" id="UP001365128">
    <property type="component" value="Unassembled WGS sequence"/>
</dbReference>
<keyword evidence="3" id="KW-1185">Reference proteome</keyword>
<accession>A0ABR1LY67</accession>
<sequence>MSPSSFPLFVSFFLSFLPSFFRSLIKQRLSKIPSDAFEPSRRFSRFGYYERVWLFWSAGYITLHYIALLILWLCGCSLICLLTCLLTCLL</sequence>
<feature type="transmembrane region" description="Helical" evidence="1">
    <location>
        <begin position="6"/>
        <end position="25"/>
    </location>
</feature>
<gene>
    <name evidence="2" type="ORF">IWX46DRAFT_606720</name>
</gene>
<name>A0ABR1LY67_9PEZI</name>
<evidence type="ECO:0000313" key="3">
    <source>
        <dbReference type="Proteomes" id="UP001365128"/>
    </source>
</evidence>
<feature type="transmembrane region" description="Helical" evidence="1">
    <location>
        <begin position="46"/>
        <end position="63"/>
    </location>
</feature>
<comment type="caution">
    <text evidence="2">The sequence shown here is derived from an EMBL/GenBank/DDBJ whole genome shotgun (WGS) entry which is preliminary data.</text>
</comment>
<evidence type="ECO:0000313" key="2">
    <source>
        <dbReference type="EMBL" id="KAK7540133.1"/>
    </source>
</evidence>
<keyword evidence="1" id="KW-0812">Transmembrane</keyword>